<reference evidence="2 3" key="1">
    <citation type="submission" date="2017-08" db="EMBL/GenBank/DDBJ databases">
        <title>Infants hospitalized years apart are colonized by the same room-sourced microbial strains.</title>
        <authorList>
            <person name="Brooks B."/>
            <person name="Olm M.R."/>
            <person name="Firek B.A."/>
            <person name="Baker R."/>
            <person name="Thomas B.C."/>
            <person name="Morowitz M.J."/>
            <person name="Banfield J.F."/>
        </authorList>
    </citation>
    <scope>NUCLEOTIDE SEQUENCE [LARGE SCALE GENOMIC DNA]</scope>
    <source>
        <strain evidence="2">S2_012_000_R2_81</strain>
    </source>
</reference>
<dbReference type="Pfam" id="PF07589">
    <property type="entry name" value="PEP-CTERM"/>
    <property type="match status" value="1"/>
</dbReference>
<sequence>MFSDGGSTVYLDTVYNVPLGGPYGDVIAFTELTTYFTAPVSGDIALSLFNAGSAYITTDPGSISIDNVSISAVPEPSTGASLLLGLGGLAGWVRRRRQRAA</sequence>
<dbReference type="Proteomes" id="UP000249633">
    <property type="component" value="Unassembled WGS sequence"/>
</dbReference>
<proteinExistence type="predicted"/>
<dbReference type="InterPro" id="IPR013424">
    <property type="entry name" value="Ice-binding_C"/>
</dbReference>
<evidence type="ECO:0000313" key="2">
    <source>
        <dbReference type="EMBL" id="PZP34636.1"/>
    </source>
</evidence>
<evidence type="ECO:0000313" key="3">
    <source>
        <dbReference type="Proteomes" id="UP000249633"/>
    </source>
</evidence>
<feature type="domain" description="Ice-binding protein C-terminal" evidence="1">
    <location>
        <begin position="72"/>
        <end position="97"/>
    </location>
</feature>
<dbReference type="NCBIfam" id="TIGR02595">
    <property type="entry name" value="PEP_CTERM"/>
    <property type="match status" value="1"/>
</dbReference>
<dbReference type="EMBL" id="QFOD01000004">
    <property type="protein sequence ID" value="PZP34636.1"/>
    <property type="molecule type" value="Genomic_DNA"/>
</dbReference>
<name>A0A2W5FNU2_9BURK</name>
<protein>
    <recommendedName>
        <fullName evidence="1">Ice-binding protein C-terminal domain-containing protein</fullName>
    </recommendedName>
</protein>
<dbReference type="AlphaFoldDB" id="A0A2W5FNU2"/>
<accession>A0A2W5FNU2</accession>
<comment type="caution">
    <text evidence="2">The sequence shown here is derived from an EMBL/GenBank/DDBJ whole genome shotgun (WGS) entry which is preliminary data.</text>
</comment>
<evidence type="ECO:0000259" key="1">
    <source>
        <dbReference type="Pfam" id="PF07589"/>
    </source>
</evidence>
<organism evidence="2 3">
    <name type="scientific">Roseateles depolymerans</name>
    <dbReference type="NCBI Taxonomy" id="76731"/>
    <lineage>
        <taxon>Bacteria</taxon>
        <taxon>Pseudomonadati</taxon>
        <taxon>Pseudomonadota</taxon>
        <taxon>Betaproteobacteria</taxon>
        <taxon>Burkholderiales</taxon>
        <taxon>Sphaerotilaceae</taxon>
        <taxon>Roseateles</taxon>
    </lineage>
</organism>
<gene>
    <name evidence="2" type="ORF">DI603_06315</name>
</gene>